<feature type="coiled-coil region" evidence="6">
    <location>
        <begin position="246"/>
        <end position="500"/>
    </location>
</feature>
<dbReference type="GO" id="GO:0003677">
    <property type="term" value="F:DNA binding"/>
    <property type="evidence" value="ECO:0007669"/>
    <property type="project" value="UniProtKB-UniRule"/>
</dbReference>
<dbReference type="HAMAP" id="MF_01894">
    <property type="entry name" value="Smc_prok"/>
    <property type="match status" value="1"/>
</dbReference>
<comment type="domain">
    <text evidence="6">Contains large globular domains required for ATP hydrolysis at each terminus and a third globular domain forming a flexible hinge near the middle of the molecule. These domains are separated by coiled-coil structures.</text>
</comment>
<dbReference type="GO" id="GO:0030261">
    <property type="term" value="P:chromosome condensation"/>
    <property type="evidence" value="ECO:0007669"/>
    <property type="project" value="InterPro"/>
</dbReference>
<dbReference type="PIRSF" id="PIRSF005719">
    <property type="entry name" value="SMC"/>
    <property type="match status" value="1"/>
</dbReference>
<dbReference type="KEGG" id="atm:ANT_22450"/>
<feature type="coiled-coil region" evidence="6">
    <location>
        <begin position="805"/>
        <end position="944"/>
    </location>
</feature>
<accession>E8MY40</accession>
<dbReference type="Proteomes" id="UP000008922">
    <property type="component" value="Chromosome"/>
</dbReference>
<keyword evidence="5 6" id="KW-0238">DNA-binding</keyword>
<feature type="coiled-coil region" evidence="6">
    <location>
        <begin position="678"/>
        <end position="778"/>
    </location>
</feature>
<comment type="subcellular location">
    <subcellularLocation>
        <location evidence="6">Cytoplasm</location>
    </subcellularLocation>
</comment>
<comment type="subunit">
    <text evidence="6">Homodimer.</text>
</comment>
<dbReference type="OrthoDB" id="9808768at2"/>
<dbReference type="SUPFAM" id="SSF52540">
    <property type="entry name" value="P-loop containing nucleoside triphosphate hydrolases"/>
    <property type="match status" value="1"/>
</dbReference>
<evidence type="ECO:0000256" key="5">
    <source>
        <dbReference type="ARBA" id="ARBA00023125"/>
    </source>
</evidence>
<dbReference type="InterPro" id="IPR010935">
    <property type="entry name" value="SMC_hinge"/>
</dbReference>
<name>E8MY40_ANATU</name>
<keyword evidence="1 6" id="KW-0963">Cytoplasm</keyword>
<dbReference type="Pfam" id="PF06470">
    <property type="entry name" value="SMC_hinge"/>
    <property type="match status" value="1"/>
</dbReference>
<feature type="binding site" evidence="6">
    <location>
        <begin position="33"/>
        <end position="40"/>
    </location>
    <ligand>
        <name>ATP</name>
        <dbReference type="ChEBI" id="CHEBI:30616"/>
    </ligand>
</feature>
<sequence length="1202" mass="137582">MPLLKSLELHGYKTFASRTLFEFPGMVTAIVGPNGSGKSNIADAVRWVLGEQSFSLLRGRKTEDMIFSGSELRPRAGMASASILFDNESGWLPIDYSEVLITRRAYRDGSNEYLLNGQRVRLKEINELLAQSGLAERTYTIIGQGLVDAALSLKPEERRRFFEEAAGIGLYRSRREEALHRLDTTRRNLERVLDILSELEPRLHSLEKQAKRAMEYEQIRADLRLLLRDWYGYHWHRVQRELTLAREALLAQEERFQQARDHLLEEEQRSVEIRQRLNELRESLGVLHRQSAEAHARWEEVSKRMAVLEERQRALVDQRQRTQNDLERMAEENQARLDKRQTLEEEIQRLLEEQKEAEERLRDARKALEARQAERSKLEAQLRDARRLQTQSETRQVQVRAHHTELLHRIENLQSSVQSLQQALKREQEDLQRAQSRHAQWERNRTQAEDTWKKLEETLRTHQQTLRTREEERRALQEERNRLEAEATRLRAQLEVLEQAERSYSGLAEGARFLLQEARQKRLQGTYQALSSHLIVPAEYEQAVAAALGELVNAVLVEGTGDLDAALTALLQGEKGRAVLVPLERARVGESLQAAESEPGVIGIASRLVRVMPALQAVVDLLLGQVLLVENRTVAQRMVESLPPQARVVTLQGEVFLGNGIIIAGRESKNASTPIGRARRLQELRSALEEKQTHLERVQSELHALESEIARLREQEKEQEKQVREAQQALTRATQSLQQAALEVEQVKQRQEYQKKQLAGLEAQIEKAQTEAAQEAHALQEIGRTVEQTAEQVRLLNRSLSGLPLEELQSEVAHWNTRLAVTQRAVNEAQRRLEEHKQAEESARRQHDALIQRLAEMEASLNELDAEKAQVQEQSAEIHTRIEALRLQIEPAEAHVRQLEQEAAEQQNRLIAAQQATAVAERHVNQAQLELSRQREALDSLRRKVEDDFGIVAFEYQGEAGQAPLPLEGMVEQLPRLTELPAELEENINRQRALLRRMGPINPEVASEYRAVKERYDFLKQQVTDLHKADEDLRKVIAELDELMKREFRKTFDAVAYEFRHMFTRLFGGGTARLILTEGESTADMGIDIEARLPGRRDQGLSLLSGGERSLTAVALIFSLLKVSPTPFCIMDEVDAMLDEANVGRFRDLLLELAQKTQFILITHNRNTVQAANVIYGVTMGRDSASQVISLRLDELSEEMVK</sequence>
<dbReference type="GO" id="GO:0007059">
    <property type="term" value="P:chromosome segregation"/>
    <property type="evidence" value="ECO:0007669"/>
    <property type="project" value="UniProtKB-UniRule"/>
</dbReference>
<dbReference type="Gene3D" id="1.20.1060.20">
    <property type="match status" value="1"/>
</dbReference>
<keyword evidence="3 6" id="KW-0067">ATP-binding</keyword>
<dbReference type="eggNOG" id="COG1196">
    <property type="taxonomic scope" value="Bacteria"/>
</dbReference>
<dbReference type="Pfam" id="PF02463">
    <property type="entry name" value="SMC_N"/>
    <property type="match status" value="1"/>
</dbReference>
<evidence type="ECO:0000256" key="1">
    <source>
        <dbReference type="ARBA" id="ARBA00022490"/>
    </source>
</evidence>
<dbReference type="GO" id="GO:0006260">
    <property type="term" value="P:DNA replication"/>
    <property type="evidence" value="ECO:0007669"/>
    <property type="project" value="UniProtKB-UniRule"/>
</dbReference>
<dbReference type="Gene3D" id="1.10.287.1490">
    <property type="match status" value="1"/>
</dbReference>
<dbReference type="GO" id="GO:0016887">
    <property type="term" value="F:ATP hydrolysis activity"/>
    <property type="evidence" value="ECO:0007669"/>
    <property type="project" value="InterPro"/>
</dbReference>
<dbReference type="SMART" id="SM00968">
    <property type="entry name" value="SMC_hinge"/>
    <property type="match status" value="1"/>
</dbReference>
<proteinExistence type="inferred from homology"/>
<dbReference type="AlphaFoldDB" id="E8MY40"/>
<organism evidence="8 9">
    <name type="scientific">Anaerolinea thermophila (strain DSM 14523 / JCM 11388 / NBRC 100420 / UNI-1)</name>
    <dbReference type="NCBI Taxonomy" id="926569"/>
    <lineage>
        <taxon>Bacteria</taxon>
        <taxon>Bacillati</taxon>
        <taxon>Chloroflexota</taxon>
        <taxon>Anaerolineae</taxon>
        <taxon>Anaerolineales</taxon>
        <taxon>Anaerolineaceae</taxon>
        <taxon>Anaerolinea</taxon>
    </lineage>
</organism>
<keyword evidence="9" id="KW-1185">Reference proteome</keyword>
<evidence type="ECO:0000313" key="8">
    <source>
        <dbReference type="EMBL" id="BAJ64271.1"/>
    </source>
</evidence>
<dbReference type="GO" id="GO:0005694">
    <property type="term" value="C:chromosome"/>
    <property type="evidence" value="ECO:0007669"/>
    <property type="project" value="InterPro"/>
</dbReference>
<evidence type="ECO:0000313" key="9">
    <source>
        <dbReference type="Proteomes" id="UP000008922"/>
    </source>
</evidence>
<evidence type="ECO:0000256" key="6">
    <source>
        <dbReference type="HAMAP-Rule" id="MF_01894"/>
    </source>
</evidence>
<dbReference type="InterPro" id="IPR024704">
    <property type="entry name" value="SMC"/>
</dbReference>
<dbReference type="STRING" id="926569.ANT_22450"/>
<dbReference type="PANTHER" id="PTHR43977">
    <property type="entry name" value="STRUCTURAL MAINTENANCE OF CHROMOSOMES PROTEIN 3"/>
    <property type="match status" value="1"/>
</dbReference>
<dbReference type="InterPro" id="IPR003395">
    <property type="entry name" value="RecF/RecN/SMC_N"/>
</dbReference>
<dbReference type="GO" id="GO:0007062">
    <property type="term" value="P:sister chromatid cohesion"/>
    <property type="evidence" value="ECO:0007669"/>
    <property type="project" value="InterPro"/>
</dbReference>
<feature type="domain" description="SMC hinge" evidence="7">
    <location>
        <begin position="524"/>
        <end position="639"/>
    </location>
</feature>
<evidence type="ECO:0000259" key="7">
    <source>
        <dbReference type="SMART" id="SM00968"/>
    </source>
</evidence>
<dbReference type="InParanoid" id="E8MY40"/>
<dbReference type="InterPro" id="IPR027417">
    <property type="entry name" value="P-loop_NTPase"/>
</dbReference>
<dbReference type="EMBL" id="AP012029">
    <property type="protein sequence ID" value="BAJ64271.1"/>
    <property type="molecule type" value="Genomic_DNA"/>
</dbReference>
<dbReference type="Gene3D" id="3.40.50.300">
    <property type="entry name" value="P-loop containing nucleotide triphosphate hydrolases"/>
    <property type="match status" value="2"/>
</dbReference>
<comment type="function">
    <text evidence="6">Required for chromosome condensation and partitioning.</text>
</comment>
<evidence type="ECO:0000256" key="3">
    <source>
        <dbReference type="ARBA" id="ARBA00022840"/>
    </source>
</evidence>
<dbReference type="HOGENOM" id="CLU_001042_2_2_0"/>
<dbReference type="RefSeq" id="WP_013560639.1">
    <property type="nucleotide sequence ID" value="NC_014960.1"/>
</dbReference>
<dbReference type="InterPro" id="IPR011890">
    <property type="entry name" value="SMC_prok"/>
</dbReference>
<reference evidence="8 9" key="1">
    <citation type="submission" date="2010-12" db="EMBL/GenBank/DDBJ databases">
        <title>Whole genome sequence of Anaerolinea thermophila UNI-1.</title>
        <authorList>
            <person name="Narita-Yamada S."/>
            <person name="Kishi E."/>
            <person name="Watanabe Y."/>
            <person name="Takasaki K."/>
            <person name="Ankai A."/>
            <person name="Oguchi A."/>
            <person name="Fukui S."/>
            <person name="Takahashi M."/>
            <person name="Yashiro I."/>
            <person name="Hosoyama A."/>
            <person name="Sekiguchi Y."/>
            <person name="Hanada S."/>
            <person name="Fujita N."/>
        </authorList>
    </citation>
    <scope>NUCLEOTIDE SEQUENCE [LARGE SCALE GENOMIC DNA]</scope>
    <source>
        <strain evidence="9">DSM 14523 / JCM 11388 / NBRC 100420 / UNI-1</strain>
    </source>
</reference>
<comment type="similarity">
    <text evidence="6">Belongs to the SMC family.</text>
</comment>
<dbReference type="GO" id="GO:0005524">
    <property type="term" value="F:ATP binding"/>
    <property type="evidence" value="ECO:0007669"/>
    <property type="project" value="UniProtKB-UniRule"/>
</dbReference>
<evidence type="ECO:0000256" key="4">
    <source>
        <dbReference type="ARBA" id="ARBA00023054"/>
    </source>
</evidence>
<dbReference type="Gene3D" id="3.30.70.1620">
    <property type="match status" value="1"/>
</dbReference>
<protein>
    <recommendedName>
        <fullName evidence="6">Chromosome partition protein Smc</fullName>
    </recommendedName>
</protein>
<keyword evidence="2 6" id="KW-0547">Nucleotide-binding</keyword>
<dbReference type="GO" id="GO:0005737">
    <property type="term" value="C:cytoplasm"/>
    <property type="evidence" value="ECO:0007669"/>
    <property type="project" value="UniProtKB-SubCell"/>
</dbReference>
<dbReference type="NCBIfam" id="TIGR02168">
    <property type="entry name" value="SMC_prok_B"/>
    <property type="match status" value="1"/>
</dbReference>
<evidence type="ECO:0000256" key="2">
    <source>
        <dbReference type="ARBA" id="ARBA00022741"/>
    </source>
</evidence>
<keyword evidence="4 6" id="KW-0175">Coiled coil</keyword>
<dbReference type="InterPro" id="IPR036277">
    <property type="entry name" value="SMC_hinge_sf"/>
</dbReference>
<dbReference type="FunCoup" id="E8MY40">
    <property type="interactions" value="372"/>
</dbReference>
<gene>
    <name evidence="6 8" type="primary">smc</name>
    <name evidence="8" type="ordered locus">ANT_22450</name>
</gene>
<dbReference type="SUPFAM" id="SSF75553">
    <property type="entry name" value="Smc hinge domain"/>
    <property type="match status" value="1"/>
</dbReference>